<sequence>MRNWTKVNSRPYKLILVLPLFLAGCGEENTAVSYLAVNHTEQSIVSITINGQGGILNAPPMGGGGKDVCCVVVPKEWKPGLTVKIGWENDGDWLRDKNGEPVLRDGKKVYVPVPWKFRTVPIPEYTAKQRQHFDIHFLPGDQVMVKLSDILPWHPDYRPTYPIEKKAASQ</sequence>
<evidence type="ECO:0000313" key="2">
    <source>
        <dbReference type="Proteomes" id="UP001224516"/>
    </source>
</evidence>
<dbReference type="PROSITE" id="PS51257">
    <property type="entry name" value="PROKAR_LIPOPROTEIN"/>
    <property type="match status" value="1"/>
</dbReference>
<dbReference type="RefSeq" id="WP_307912668.1">
    <property type="nucleotide sequence ID" value="NZ_JAVFJF020000048.1"/>
</dbReference>
<reference evidence="1 2" key="1">
    <citation type="submission" date="2023-12" db="EMBL/GenBank/DDBJ databases">
        <title>Evaluation and characterization of a potential secondary metabolite violacein from indigenous Chromobacterium amazonense SAM215.</title>
        <authorList>
            <person name="Tarafdar M.R."/>
            <person name="Abedin S.M."/>
            <person name="Atiqua A."/>
            <person name="Saha A."/>
            <person name="Khan S.N."/>
        </authorList>
    </citation>
    <scope>NUCLEOTIDE SEQUENCE [LARGE SCALE GENOMIC DNA]</scope>
    <source>
        <strain evidence="1 2">SAM215</strain>
    </source>
</reference>
<comment type="caution">
    <text evidence="1">The sequence shown here is derived from an EMBL/GenBank/DDBJ whole genome shotgun (WGS) entry which is preliminary data.</text>
</comment>
<dbReference type="Pfam" id="PF11745">
    <property type="entry name" value="DUF3304"/>
    <property type="match status" value="1"/>
</dbReference>
<keyword evidence="2" id="KW-1185">Reference proteome</keyword>
<evidence type="ECO:0000313" key="1">
    <source>
        <dbReference type="EMBL" id="MEJ8676505.1"/>
    </source>
</evidence>
<name>A0ABU8V5P2_9NEIS</name>
<dbReference type="Proteomes" id="UP001224516">
    <property type="component" value="Unassembled WGS sequence"/>
</dbReference>
<accession>A0ABU8V5P2</accession>
<dbReference type="EMBL" id="JAVFJF020000048">
    <property type="protein sequence ID" value="MEJ8676505.1"/>
    <property type="molecule type" value="Genomic_DNA"/>
</dbReference>
<gene>
    <name evidence="1" type="ORF">QCL97_017375</name>
</gene>
<organism evidence="1 2">
    <name type="scientific">Chromobacterium amazonense</name>
    <dbReference type="NCBI Taxonomy" id="1382803"/>
    <lineage>
        <taxon>Bacteria</taxon>
        <taxon>Pseudomonadati</taxon>
        <taxon>Pseudomonadota</taxon>
        <taxon>Betaproteobacteria</taxon>
        <taxon>Neisseriales</taxon>
        <taxon>Chromobacteriaceae</taxon>
        <taxon>Chromobacterium</taxon>
    </lineage>
</organism>
<dbReference type="InterPro" id="IPR021733">
    <property type="entry name" value="DUF3304"/>
</dbReference>
<protein>
    <submittedName>
        <fullName evidence="1">DUF3304 domain-containing protein</fullName>
    </submittedName>
</protein>
<proteinExistence type="predicted"/>